<gene>
    <name evidence="2" type="ORF">GCM10010517_57150</name>
</gene>
<proteinExistence type="predicted"/>
<dbReference type="SUPFAM" id="SSF56349">
    <property type="entry name" value="DNA breaking-rejoining enzymes"/>
    <property type="match status" value="1"/>
</dbReference>
<dbReference type="InterPro" id="IPR011010">
    <property type="entry name" value="DNA_brk_join_enz"/>
</dbReference>
<dbReference type="InterPro" id="IPR013762">
    <property type="entry name" value="Integrase-like_cat_sf"/>
</dbReference>
<accession>A0ABN3W4I9</accession>
<reference evidence="2 3" key="1">
    <citation type="journal article" date="2019" name="Int. J. Syst. Evol. Microbiol.">
        <title>The Global Catalogue of Microorganisms (GCM) 10K type strain sequencing project: providing services to taxonomists for standard genome sequencing and annotation.</title>
        <authorList>
            <consortium name="The Broad Institute Genomics Platform"/>
            <consortium name="The Broad Institute Genome Sequencing Center for Infectious Disease"/>
            <person name="Wu L."/>
            <person name="Ma J."/>
        </authorList>
    </citation>
    <scope>NUCLEOTIDE SEQUENCE [LARGE SCALE GENOMIC DNA]</scope>
    <source>
        <strain evidence="2 3">JCM 6242</strain>
    </source>
</reference>
<name>A0ABN3W4I9_9ACTN</name>
<evidence type="ECO:0000256" key="1">
    <source>
        <dbReference type="ARBA" id="ARBA00023172"/>
    </source>
</evidence>
<evidence type="ECO:0008006" key="4">
    <source>
        <dbReference type="Google" id="ProtNLM"/>
    </source>
</evidence>
<dbReference type="Gene3D" id="1.10.443.10">
    <property type="entry name" value="Intergrase catalytic core"/>
    <property type="match status" value="1"/>
</dbReference>
<evidence type="ECO:0000313" key="2">
    <source>
        <dbReference type="EMBL" id="GAA2892653.1"/>
    </source>
</evidence>
<dbReference type="RefSeq" id="WP_344978066.1">
    <property type="nucleotide sequence ID" value="NZ_BAAAVI010000050.1"/>
</dbReference>
<comment type="caution">
    <text evidence="2">The sequence shown here is derived from an EMBL/GenBank/DDBJ whole genome shotgun (WGS) entry which is preliminary data.</text>
</comment>
<organism evidence="2 3">
    <name type="scientific">Streptosporangium fragile</name>
    <dbReference type="NCBI Taxonomy" id="46186"/>
    <lineage>
        <taxon>Bacteria</taxon>
        <taxon>Bacillati</taxon>
        <taxon>Actinomycetota</taxon>
        <taxon>Actinomycetes</taxon>
        <taxon>Streptosporangiales</taxon>
        <taxon>Streptosporangiaceae</taxon>
        <taxon>Streptosporangium</taxon>
    </lineage>
</organism>
<keyword evidence="3" id="KW-1185">Reference proteome</keyword>
<dbReference type="Proteomes" id="UP001500831">
    <property type="component" value="Unassembled WGS sequence"/>
</dbReference>
<protein>
    <recommendedName>
        <fullName evidence="4">Tyr recombinase domain-containing protein</fullName>
    </recommendedName>
</protein>
<evidence type="ECO:0000313" key="3">
    <source>
        <dbReference type="Proteomes" id="UP001500831"/>
    </source>
</evidence>
<sequence length="80" mass="8274">MGALAAQGTGLRVCRRTHASALIRYGESVTTVRHPLGRGSAVTTSNIYAYLWPDAGDRARAAVDAVFADAPATCPGAEGE</sequence>
<dbReference type="EMBL" id="BAAAVI010000050">
    <property type="protein sequence ID" value="GAA2892653.1"/>
    <property type="molecule type" value="Genomic_DNA"/>
</dbReference>
<keyword evidence="1" id="KW-0233">DNA recombination</keyword>